<feature type="transmembrane region" description="Helical" evidence="1">
    <location>
        <begin position="12"/>
        <end position="32"/>
    </location>
</feature>
<dbReference type="RefSeq" id="WP_187465213.1">
    <property type="nucleotide sequence ID" value="NZ_JACSIT010000050.1"/>
</dbReference>
<evidence type="ECO:0000313" key="3">
    <source>
        <dbReference type="Proteomes" id="UP000650081"/>
    </source>
</evidence>
<dbReference type="EMBL" id="JACSIT010000050">
    <property type="protein sequence ID" value="MBC6993089.1"/>
    <property type="molecule type" value="Genomic_DNA"/>
</dbReference>
<name>A0A923PGY1_9BACT</name>
<keyword evidence="1" id="KW-0472">Membrane</keyword>
<dbReference type="Proteomes" id="UP000650081">
    <property type="component" value="Unassembled WGS sequence"/>
</dbReference>
<gene>
    <name evidence="2" type="ORF">H9S92_02855</name>
</gene>
<organism evidence="2 3">
    <name type="scientific">Neolewinella lacunae</name>
    <dbReference type="NCBI Taxonomy" id="1517758"/>
    <lineage>
        <taxon>Bacteria</taxon>
        <taxon>Pseudomonadati</taxon>
        <taxon>Bacteroidota</taxon>
        <taxon>Saprospiria</taxon>
        <taxon>Saprospirales</taxon>
        <taxon>Lewinellaceae</taxon>
        <taxon>Neolewinella</taxon>
    </lineage>
</organism>
<protein>
    <submittedName>
        <fullName evidence="2">Uncharacterized protein</fullName>
    </submittedName>
</protein>
<comment type="caution">
    <text evidence="2">The sequence shown here is derived from an EMBL/GenBank/DDBJ whole genome shotgun (WGS) entry which is preliminary data.</text>
</comment>
<dbReference type="AlphaFoldDB" id="A0A923PGY1"/>
<evidence type="ECO:0000256" key="1">
    <source>
        <dbReference type="SAM" id="Phobius"/>
    </source>
</evidence>
<proteinExistence type="predicted"/>
<accession>A0A923PGY1</accession>
<keyword evidence="1" id="KW-1133">Transmembrane helix</keyword>
<reference evidence="2" key="1">
    <citation type="submission" date="2020-08" db="EMBL/GenBank/DDBJ databases">
        <title>Lewinella bacteria from marine environments.</title>
        <authorList>
            <person name="Zhong Y."/>
        </authorList>
    </citation>
    <scope>NUCLEOTIDE SEQUENCE</scope>
    <source>
        <strain evidence="2">KCTC 42187</strain>
    </source>
</reference>
<keyword evidence="3" id="KW-1185">Reference proteome</keyword>
<evidence type="ECO:0000313" key="2">
    <source>
        <dbReference type="EMBL" id="MBC6993089.1"/>
    </source>
</evidence>
<sequence length="78" mass="8971">MDAPSSHSSPPPWLGLLNWVPVLAYFLIKYLVIGRDQITRQQNWMLIGAVILAEIALWQYRKQFRKPQPPADNGTPQE</sequence>
<keyword evidence="1" id="KW-0812">Transmembrane</keyword>